<evidence type="ECO:0000256" key="7">
    <source>
        <dbReference type="ARBA" id="ARBA00022989"/>
    </source>
</evidence>
<feature type="repeat" description="Solcar" evidence="10">
    <location>
        <begin position="226"/>
        <end position="311"/>
    </location>
</feature>
<dbReference type="InterPro" id="IPR018108">
    <property type="entry name" value="MCP_transmembrane"/>
</dbReference>
<evidence type="ECO:0000256" key="9">
    <source>
        <dbReference type="ARBA" id="ARBA00023136"/>
    </source>
</evidence>
<dbReference type="PROSITE" id="PS50920">
    <property type="entry name" value="SOLCAR"/>
    <property type="match status" value="3"/>
</dbReference>
<dbReference type="GO" id="GO:0005743">
    <property type="term" value="C:mitochondrial inner membrane"/>
    <property type="evidence" value="ECO:0007669"/>
    <property type="project" value="UniProtKB-SubCell"/>
</dbReference>
<gene>
    <name evidence="12" type="ORF">TCEB3V08_LOCUS165</name>
</gene>
<evidence type="ECO:0000256" key="11">
    <source>
        <dbReference type="RuleBase" id="RU000488"/>
    </source>
</evidence>
<proteinExistence type="inferred from homology"/>
<keyword evidence="5" id="KW-0677">Repeat</keyword>
<dbReference type="SUPFAM" id="SSF103506">
    <property type="entry name" value="Mitochondrial carrier"/>
    <property type="match status" value="1"/>
</dbReference>
<feature type="repeat" description="Solcar" evidence="10">
    <location>
        <begin position="45"/>
        <end position="125"/>
    </location>
</feature>
<sequence length="312" mass="34824">MDNGVKVIPADKVVVKDRNSDLSLPLSKKLLLSNPEDDVSRGGLYINLREFVCGWGAAFINIAVTFPVSKLIFRQMIHNVGVSNAFGQLSNEGFYFLYRGILPPLCQKTITLSLMFGIYEECRRPLMAMQVPPLLAKSSAAIIAGSVEVIIMPLERVQTLLQDQRYNRSFKNTHHAFRVIASSYGIAEFYRGLVPILIRNGGANVCFFVARDELMALSPANSSWWGKTTHQFVSGAVIGAVTSTIFYPLNVVKVHIQSKLGGEYQSLLSAFVEIVRERGGASLYRGVHLNYTRAFFSWGIINASYEFLKKLW</sequence>
<name>A0A7R9C8V6_TIMCR</name>
<evidence type="ECO:0008006" key="13">
    <source>
        <dbReference type="Google" id="ProtNLM"/>
    </source>
</evidence>
<comment type="similarity">
    <text evidence="2 11">Belongs to the mitochondrial carrier (TC 2.A.29) family.</text>
</comment>
<organism evidence="12">
    <name type="scientific">Timema cristinae</name>
    <name type="common">Walking stick</name>
    <dbReference type="NCBI Taxonomy" id="61476"/>
    <lineage>
        <taxon>Eukaryota</taxon>
        <taxon>Metazoa</taxon>
        <taxon>Ecdysozoa</taxon>
        <taxon>Arthropoda</taxon>
        <taxon>Hexapoda</taxon>
        <taxon>Insecta</taxon>
        <taxon>Pterygota</taxon>
        <taxon>Neoptera</taxon>
        <taxon>Polyneoptera</taxon>
        <taxon>Phasmatodea</taxon>
        <taxon>Timematodea</taxon>
        <taxon>Timematoidea</taxon>
        <taxon>Timematidae</taxon>
        <taxon>Timema</taxon>
    </lineage>
</organism>
<dbReference type="EMBL" id="OC316497">
    <property type="protein sequence ID" value="CAD7392130.1"/>
    <property type="molecule type" value="Genomic_DNA"/>
</dbReference>
<dbReference type="InterPro" id="IPR023395">
    <property type="entry name" value="MCP_dom_sf"/>
</dbReference>
<keyword evidence="6" id="KW-0999">Mitochondrion inner membrane</keyword>
<dbReference type="Gene3D" id="1.50.40.10">
    <property type="entry name" value="Mitochondrial carrier domain"/>
    <property type="match status" value="1"/>
</dbReference>
<dbReference type="AlphaFoldDB" id="A0A7R9C8V6"/>
<reference evidence="12" key="1">
    <citation type="submission" date="2020-11" db="EMBL/GenBank/DDBJ databases">
        <authorList>
            <person name="Tran Van P."/>
        </authorList>
    </citation>
    <scope>NUCLEOTIDE SEQUENCE</scope>
</reference>
<dbReference type="InterPro" id="IPR052465">
    <property type="entry name" value="Mito_NAD+_Carrier"/>
</dbReference>
<keyword evidence="9 10" id="KW-0472">Membrane</keyword>
<protein>
    <recommendedName>
        <fullName evidence="13">Mitochondrial carrier protein</fullName>
    </recommendedName>
</protein>
<keyword evidence="4 10" id="KW-0812">Transmembrane</keyword>
<accession>A0A7R9C8V6</accession>
<dbReference type="PANTHER" id="PTHR46131">
    <property type="entry name" value="SD08549P"/>
    <property type="match status" value="1"/>
</dbReference>
<dbReference type="GO" id="GO:0051724">
    <property type="term" value="F:NAD transmembrane transporter activity"/>
    <property type="evidence" value="ECO:0007669"/>
    <property type="project" value="TreeGrafter"/>
</dbReference>
<evidence type="ECO:0000256" key="3">
    <source>
        <dbReference type="ARBA" id="ARBA00022448"/>
    </source>
</evidence>
<evidence type="ECO:0000256" key="5">
    <source>
        <dbReference type="ARBA" id="ARBA00022737"/>
    </source>
</evidence>
<evidence type="ECO:0000256" key="6">
    <source>
        <dbReference type="ARBA" id="ARBA00022792"/>
    </source>
</evidence>
<feature type="repeat" description="Solcar" evidence="10">
    <location>
        <begin position="132"/>
        <end position="217"/>
    </location>
</feature>
<dbReference type="Pfam" id="PF00153">
    <property type="entry name" value="Mito_carr"/>
    <property type="match status" value="3"/>
</dbReference>
<comment type="subcellular location">
    <subcellularLocation>
        <location evidence="1">Mitochondrion inner membrane</location>
        <topology evidence="1">Multi-pass membrane protein</topology>
    </subcellularLocation>
</comment>
<keyword evidence="8" id="KW-0496">Mitochondrion</keyword>
<dbReference type="PANTHER" id="PTHR46131:SF1">
    <property type="entry name" value="SD08549P"/>
    <property type="match status" value="1"/>
</dbReference>
<evidence type="ECO:0000313" key="12">
    <source>
        <dbReference type="EMBL" id="CAD7392130.1"/>
    </source>
</evidence>
<keyword evidence="3 11" id="KW-0813">Transport</keyword>
<keyword evidence="7" id="KW-1133">Transmembrane helix</keyword>
<evidence type="ECO:0000256" key="2">
    <source>
        <dbReference type="ARBA" id="ARBA00006375"/>
    </source>
</evidence>
<evidence type="ECO:0000256" key="10">
    <source>
        <dbReference type="PROSITE-ProRule" id="PRU00282"/>
    </source>
</evidence>
<evidence type="ECO:0000256" key="8">
    <source>
        <dbReference type="ARBA" id="ARBA00023128"/>
    </source>
</evidence>
<evidence type="ECO:0000256" key="1">
    <source>
        <dbReference type="ARBA" id="ARBA00004448"/>
    </source>
</evidence>
<evidence type="ECO:0000256" key="4">
    <source>
        <dbReference type="ARBA" id="ARBA00022692"/>
    </source>
</evidence>